<dbReference type="EMBL" id="CP065321">
    <property type="protein sequence ID" value="QQR31333.1"/>
    <property type="molecule type" value="Genomic_DNA"/>
</dbReference>
<feature type="transmembrane region" description="Helical" evidence="8">
    <location>
        <begin position="129"/>
        <end position="150"/>
    </location>
</feature>
<evidence type="ECO:0000256" key="4">
    <source>
        <dbReference type="ARBA" id="ARBA00022519"/>
    </source>
</evidence>
<keyword evidence="3" id="KW-1003">Cell membrane</keyword>
<evidence type="ECO:0000313" key="13">
    <source>
        <dbReference type="Proteomes" id="UP000596035"/>
    </source>
</evidence>
<proteinExistence type="predicted"/>
<feature type="transmembrane region" description="Helical" evidence="8">
    <location>
        <begin position="96"/>
        <end position="117"/>
    </location>
</feature>
<dbReference type="Proteomes" id="UP000196710">
    <property type="component" value="Chromosome"/>
</dbReference>
<dbReference type="EMBL" id="CP021422">
    <property type="protein sequence ID" value="ASB42064.1"/>
    <property type="molecule type" value="Genomic_DNA"/>
</dbReference>
<feature type="transmembrane region" description="Helical" evidence="8">
    <location>
        <begin position="235"/>
        <end position="255"/>
    </location>
</feature>
<dbReference type="InterPro" id="IPR036259">
    <property type="entry name" value="MFS_trans_sf"/>
</dbReference>
<evidence type="ECO:0000313" key="12">
    <source>
        <dbReference type="Proteomes" id="UP000196710"/>
    </source>
</evidence>
<feature type="transmembrane region" description="Helical" evidence="8">
    <location>
        <begin position="12"/>
        <end position="34"/>
    </location>
</feature>
<feature type="domain" description="Major facilitator superfamily associated" evidence="9">
    <location>
        <begin position="14"/>
        <end position="341"/>
    </location>
</feature>
<dbReference type="Proteomes" id="UP000596035">
    <property type="component" value="Chromosome"/>
</dbReference>
<evidence type="ECO:0000256" key="5">
    <source>
        <dbReference type="ARBA" id="ARBA00022692"/>
    </source>
</evidence>
<feature type="transmembrane region" description="Helical" evidence="8">
    <location>
        <begin position="358"/>
        <end position="376"/>
    </location>
</feature>
<dbReference type="Gene3D" id="1.20.1250.20">
    <property type="entry name" value="MFS general substrate transporter like domains"/>
    <property type="match status" value="2"/>
</dbReference>
<reference evidence="10" key="1">
    <citation type="journal article" date="2017" name="Genome Announc.">
        <title>High-Quality Whole-Genome Sequences of the Oligo-Mouse-Microbiota Bacterial Community.</title>
        <authorList>
            <person name="Garzetti D."/>
            <person name="Brugiroux S."/>
            <person name="Bunk B."/>
            <person name="Pukall R."/>
            <person name="McCoy K.D."/>
            <person name="Macpherson A.J."/>
            <person name="Stecher B."/>
        </authorList>
    </citation>
    <scope>NUCLEOTIDE SEQUENCE</scope>
    <source>
        <strain evidence="10">KB18</strain>
    </source>
</reference>
<dbReference type="KEGG" id="amur:ADH66_16205"/>
<feature type="transmembrane region" description="Helical" evidence="8">
    <location>
        <begin position="267"/>
        <end position="284"/>
    </location>
</feature>
<feature type="transmembrane region" description="Helical" evidence="8">
    <location>
        <begin position="156"/>
        <end position="176"/>
    </location>
</feature>
<organism evidence="11 13">
    <name type="scientific">Acutalibacter muris</name>
    <dbReference type="NCBI Taxonomy" id="1796620"/>
    <lineage>
        <taxon>Bacteria</taxon>
        <taxon>Bacillati</taxon>
        <taxon>Bacillota</taxon>
        <taxon>Clostridia</taxon>
        <taxon>Eubacteriales</taxon>
        <taxon>Acutalibacteraceae</taxon>
        <taxon>Acutalibacter</taxon>
    </lineage>
</organism>
<evidence type="ECO:0000259" key="9">
    <source>
        <dbReference type="Pfam" id="PF12832"/>
    </source>
</evidence>
<evidence type="ECO:0000256" key="3">
    <source>
        <dbReference type="ARBA" id="ARBA00022475"/>
    </source>
</evidence>
<gene>
    <name evidence="10" type="ORF">ADH66_16205</name>
    <name evidence="11" type="ORF">I5Q82_06585</name>
</gene>
<dbReference type="RefSeq" id="WP_066538712.1">
    <property type="nucleotide sequence ID" value="NZ_CP021422.1"/>
</dbReference>
<dbReference type="PANTHER" id="PTHR23522">
    <property type="entry name" value="BLL5896 PROTEIN"/>
    <property type="match status" value="1"/>
</dbReference>
<sequence length="386" mass="40951">MFKKYKNSYLSYIFLYAGFYLAFAAYSAVLSVYLTGIGKNDREMSLILSSAGLFSLGLVPVLGYIADRAKNQKLVAAVLLISAAALGWVFSAVNGLGILFALNGLIMAAMNGLSSICERLAGDSRFRYGVLRVWGTLGFAAGVQGAGLAIELLPGYALFLLVAAACGLSLLGLLGVELRPAVKGSEDSAEKPKFSALLENPQFFLFLLAAFIFSGCSGVNMNYSPVLLSGLGLPTGMVGTVLSIGTMVEIPLFLFSNKFMDRLSGKVLTALVFVLAIVQFSVYGLSKSAWLVMAVVVLLKAVTSTLYMMLTLKMVRCLIPAGLTTTGLAVVGAVNSLAGMVMQNVCGWLAGEWGIGSMYLFMAGCCVVGLIITMFLRVRNTETVFS</sequence>
<evidence type="ECO:0000256" key="7">
    <source>
        <dbReference type="ARBA" id="ARBA00023136"/>
    </source>
</evidence>
<name>A0A1Z2XUE0_9FIRM</name>
<evidence type="ECO:0000256" key="8">
    <source>
        <dbReference type="SAM" id="Phobius"/>
    </source>
</evidence>
<keyword evidence="2" id="KW-0813">Transport</keyword>
<dbReference type="AlphaFoldDB" id="A0A1Z2XUE0"/>
<protein>
    <submittedName>
        <fullName evidence="11">MFS transporter</fullName>
    </submittedName>
</protein>
<reference evidence="12" key="2">
    <citation type="submission" date="2017-05" db="EMBL/GenBank/DDBJ databases">
        <title>Improved OligoMM genomes.</title>
        <authorList>
            <person name="Garzetti D."/>
        </authorList>
    </citation>
    <scope>NUCLEOTIDE SEQUENCE [LARGE SCALE GENOMIC DNA]</scope>
    <source>
        <strain evidence="12">KB18</strain>
    </source>
</reference>
<evidence type="ECO:0000256" key="6">
    <source>
        <dbReference type="ARBA" id="ARBA00022989"/>
    </source>
</evidence>
<evidence type="ECO:0000313" key="10">
    <source>
        <dbReference type="EMBL" id="ASB42064.1"/>
    </source>
</evidence>
<keyword evidence="7 8" id="KW-0472">Membrane</keyword>
<reference evidence="11 13" key="3">
    <citation type="submission" date="2020-11" db="EMBL/GenBank/DDBJ databases">
        <title>Closed and high quality bacterial genomes of the OMM12 community.</title>
        <authorList>
            <person name="Marbouty M."/>
            <person name="Lamy-Besnier Q."/>
            <person name="Debarbieux L."/>
            <person name="Koszul R."/>
        </authorList>
    </citation>
    <scope>NUCLEOTIDE SEQUENCE [LARGE SCALE GENOMIC DNA]</scope>
    <source>
        <strain evidence="11 13">KB18</strain>
    </source>
</reference>
<evidence type="ECO:0000256" key="1">
    <source>
        <dbReference type="ARBA" id="ARBA00004429"/>
    </source>
</evidence>
<comment type="subcellular location">
    <subcellularLocation>
        <location evidence="1">Cell inner membrane</location>
        <topology evidence="1">Multi-pass membrane protein</topology>
    </subcellularLocation>
</comment>
<evidence type="ECO:0000313" key="11">
    <source>
        <dbReference type="EMBL" id="QQR31333.1"/>
    </source>
</evidence>
<feature type="transmembrane region" description="Helical" evidence="8">
    <location>
        <begin position="46"/>
        <end position="66"/>
    </location>
</feature>
<evidence type="ECO:0000256" key="2">
    <source>
        <dbReference type="ARBA" id="ARBA00022448"/>
    </source>
</evidence>
<dbReference type="InterPro" id="IPR024989">
    <property type="entry name" value="MFS_assoc_dom"/>
</dbReference>
<dbReference type="Pfam" id="PF12832">
    <property type="entry name" value="MFS_1_like"/>
    <property type="match status" value="1"/>
</dbReference>
<keyword evidence="5 8" id="KW-0812">Transmembrane</keyword>
<dbReference type="PANTHER" id="PTHR23522:SF10">
    <property type="entry name" value="3-PHENYLPROPIONIC ACID TRANSPORTER-RELATED"/>
    <property type="match status" value="1"/>
</dbReference>
<dbReference type="GO" id="GO:0030395">
    <property type="term" value="F:lactose binding"/>
    <property type="evidence" value="ECO:0007669"/>
    <property type="project" value="TreeGrafter"/>
</dbReference>
<keyword evidence="4" id="KW-0997">Cell inner membrane</keyword>
<dbReference type="GO" id="GO:0015528">
    <property type="term" value="F:lactose:proton symporter activity"/>
    <property type="evidence" value="ECO:0007669"/>
    <property type="project" value="TreeGrafter"/>
</dbReference>
<dbReference type="GO" id="GO:0005886">
    <property type="term" value="C:plasma membrane"/>
    <property type="evidence" value="ECO:0007669"/>
    <property type="project" value="UniProtKB-SubCell"/>
</dbReference>
<feature type="transmembrane region" description="Helical" evidence="8">
    <location>
        <begin position="290"/>
        <end position="310"/>
    </location>
</feature>
<feature type="transmembrane region" description="Helical" evidence="8">
    <location>
        <begin position="203"/>
        <end position="223"/>
    </location>
</feature>
<feature type="transmembrane region" description="Helical" evidence="8">
    <location>
        <begin position="73"/>
        <end position="90"/>
    </location>
</feature>
<accession>A0A1Z2XUE0</accession>
<feature type="transmembrane region" description="Helical" evidence="8">
    <location>
        <begin position="317"/>
        <end position="338"/>
    </location>
</feature>
<dbReference type="SUPFAM" id="SSF103473">
    <property type="entry name" value="MFS general substrate transporter"/>
    <property type="match status" value="1"/>
</dbReference>
<keyword evidence="6 8" id="KW-1133">Transmembrane helix</keyword>
<keyword evidence="12" id="KW-1185">Reference proteome</keyword>